<dbReference type="InterPro" id="IPR042197">
    <property type="entry name" value="Apaf_helical"/>
</dbReference>
<dbReference type="PANTHER" id="PTHR33463">
    <property type="entry name" value="NB-ARC DOMAIN-CONTAINING PROTEIN-RELATED"/>
    <property type="match status" value="1"/>
</dbReference>
<evidence type="ECO:0000256" key="1">
    <source>
        <dbReference type="ARBA" id="ARBA00008894"/>
    </source>
</evidence>
<dbReference type="Pfam" id="PF00931">
    <property type="entry name" value="NB-ARC"/>
    <property type="match status" value="1"/>
</dbReference>
<keyword evidence="3" id="KW-0677">Repeat</keyword>
<feature type="coiled-coil region" evidence="7">
    <location>
        <begin position="25"/>
        <end position="59"/>
    </location>
</feature>
<evidence type="ECO:0000259" key="9">
    <source>
        <dbReference type="Pfam" id="PF23247"/>
    </source>
</evidence>
<dbReference type="Pfam" id="PF23247">
    <property type="entry name" value="LRR_RPS2"/>
    <property type="match status" value="1"/>
</dbReference>
<dbReference type="Gene3D" id="3.40.50.300">
    <property type="entry name" value="P-loop containing nucleotide triphosphate hydrolases"/>
    <property type="match status" value="1"/>
</dbReference>
<feature type="domain" description="Disease resistance protein winged helix" evidence="10">
    <location>
        <begin position="410"/>
        <end position="477"/>
    </location>
</feature>
<feature type="domain" description="Disease resistance protein At4g27190-like leucine-rich repeats" evidence="9">
    <location>
        <begin position="755"/>
        <end position="870"/>
    </location>
</feature>
<dbReference type="InterPro" id="IPR058922">
    <property type="entry name" value="WHD_DRP"/>
</dbReference>
<evidence type="ECO:0000259" key="8">
    <source>
        <dbReference type="Pfam" id="PF00931"/>
    </source>
</evidence>
<evidence type="ECO:0000313" key="12">
    <source>
        <dbReference type="EMBL" id="WJZ94734.1"/>
    </source>
</evidence>
<evidence type="ECO:0000256" key="2">
    <source>
        <dbReference type="ARBA" id="ARBA00022614"/>
    </source>
</evidence>
<dbReference type="Gene3D" id="1.10.8.430">
    <property type="entry name" value="Helical domain of apoptotic protease-activating factors"/>
    <property type="match status" value="1"/>
</dbReference>
<dbReference type="InterPro" id="IPR036388">
    <property type="entry name" value="WH-like_DNA-bd_sf"/>
</dbReference>
<dbReference type="PANTHER" id="PTHR33463:SF220">
    <property type="entry name" value="NB-ARC DOMAIN-CONTAINING PROTEIN"/>
    <property type="match status" value="1"/>
</dbReference>
<gene>
    <name evidence="12" type="ORF">VitviT2T_013566</name>
</gene>
<evidence type="ECO:0000256" key="6">
    <source>
        <dbReference type="ARBA" id="ARBA00022840"/>
    </source>
</evidence>
<comment type="similarity">
    <text evidence="1">Belongs to the disease resistance NB-LRR family.</text>
</comment>
<dbReference type="SUPFAM" id="SSF52540">
    <property type="entry name" value="P-loop containing nucleoside triphosphate hydrolases"/>
    <property type="match status" value="1"/>
</dbReference>
<dbReference type="Gene3D" id="3.80.10.10">
    <property type="entry name" value="Ribonuclease Inhibitor"/>
    <property type="match status" value="2"/>
</dbReference>
<keyword evidence="4" id="KW-0547">Nucleotide-binding</keyword>
<keyword evidence="6" id="KW-0067">ATP-binding</keyword>
<evidence type="ECO:0000259" key="10">
    <source>
        <dbReference type="Pfam" id="PF23559"/>
    </source>
</evidence>
<dbReference type="Pfam" id="PF23559">
    <property type="entry name" value="WHD_DRP"/>
    <property type="match status" value="1"/>
</dbReference>
<dbReference type="EMBL" id="CP126656">
    <property type="protein sequence ID" value="WJZ94734.1"/>
    <property type="molecule type" value="Genomic_DNA"/>
</dbReference>
<organism evidence="12 13">
    <name type="scientific">Vitis vinifera</name>
    <name type="common">Grape</name>
    <dbReference type="NCBI Taxonomy" id="29760"/>
    <lineage>
        <taxon>Eukaryota</taxon>
        <taxon>Viridiplantae</taxon>
        <taxon>Streptophyta</taxon>
        <taxon>Embryophyta</taxon>
        <taxon>Tracheophyta</taxon>
        <taxon>Spermatophyta</taxon>
        <taxon>Magnoliopsida</taxon>
        <taxon>eudicotyledons</taxon>
        <taxon>Gunneridae</taxon>
        <taxon>Pentapetalae</taxon>
        <taxon>rosids</taxon>
        <taxon>Vitales</taxon>
        <taxon>Vitaceae</taxon>
        <taxon>Viteae</taxon>
        <taxon>Vitis</taxon>
    </lineage>
</organism>
<name>A0ABY9CJK9_VITVI</name>
<keyword evidence="7" id="KW-0175">Coiled coil</keyword>
<evidence type="ECO:0000259" key="11">
    <source>
        <dbReference type="Pfam" id="PF23598"/>
    </source>
</evidence>
<dbReference type="SUPFAM" id="SSF52058">
    <property type="entry name" value="L domain-like"/>
    <property type="match status" value="1"/>
</dbReference>
<keyword evidence="13" id="KW-1185">Reference proteome</keyword>
<evidence type="ECO:0000313" key="13">
    <source>
        <dbReference type="Proteomes" id="UP001227230"/>
    </source>
</evidence>
<proteinExistence type="inferred from homology"/>
<dbReference type="InterPro" id="IPR057135">
    <property type="entry name" value="At4g27190-like_LRR"/>
</dbReference>
<dbReference type="Proteomes" id="UP001227230">
    <property type="component" value="Chromosome 9"/>
</dbReference>
<accession>A0ABY9CJK9</accession>
<dbReference type="PRINTS" id="PR00364">
    <property type="entry name" value="DISEASERSIST"/>
</dbReference>
<evidence type="ECO:0000256" key="7">
    <source>
        <dbReference type="SAM" id="Coils"/>
    </source>
</evidence>
<protein>
    <recommendedName>
        <fullName evidence="14">AAA+ ATPase domain-containing protein</fullName>
    </recommendedName>
</protein>
<evidence type="ECO:0000256" key="4">
    <source>
        <dbReference type="ARBA" id="ARBA00022741"/>
    </source>
</evidence>
<keyword evidence="5" id="KW-0611">Plant defense</keyword>
<dbReference type="Pfam" id="PF23598">
    <property type="entry name" value="LRR_14"/>
    <property type="match status" value="1"/>
</dbReference>
<keyword evidence="2" id="KW-0433">Leucine-rich repeat</keyword>
<dbReference type="InterPro" id="IPR055414">
    <property type="entry name" value="LRR_R13L4/SHOC2-like"/>
</dbReference>
<dbReference type="Gene3D" id="1.10.10.10">
    <property type="entry name" value="Winged helix-like DNA-binding domain superfamily/Winged helix DNA-binding domain"/>
    <property type="match status" value="1"/>
</dbReference>
<reference evidence="12 13" key="1">
    <citation type="journal article" date="2023" name="Hortic Res">
        <title>The complete reference genome for grapevine (Vitis vinifera L.) genetics and breeding.</title>
        <authorList>
            <person name="Shi X."/>
            <person name="Cao S."/>
            <person name="Wang X."/>
            <person name="Huang S."/>
            <person name="Wang Y."/>
            <person name="Liu Z."/>
            <person name="Liu W."/>
            <person name="Leng X."/>
            <person name="Peng Y."/>
            <person name="Wang N."/>
            <person name="Wang Y."/>
            <person name="Ma Z."/>
            <person name="Xu X."/>
            <person name="Zhang F."/>
            <person name="Xue H."/>
            <person name="Zhong H."/>
            <person name="Wang Y."/>
            <person name="Zhang K."/>
            <person name="Velt A."/>
            <person name="Avia K."/>
            <person name="Holtgrawe D."/>
            <person name="Grimplet J."/>
            <person name="Matus J.T."/>
            <person name="Ware D."/>
            <person name="Wu X."/>
            <person name="Wang H."/>
            <person name="Liu C."/>
            <person name="Fang Y."/>
            <person name="Rustenholz C."/>
            <person name="Cheng Z."/>
            <person name="Xiao H."/>
            <person name="Zhou Y."/>
        </authorList>
    </citation>
    <scope>NUCLEOTIDE SEQUENCE [LARGE SCALE GENOMIC DNA]</scope>
    <source>
        <strain evidence="13">cv. Pinot noir / PN40024</strain>
        <tissue evidence="12">Leaf</tissue>
    </source>
</reference>
<feature type="domain" description="NB-ARC" evidence="8">
    <location>
        <begin position="157"/>
        <end position="323"/>
    </location>
</feature>
<evidence type="ECO:0000256" key="5">
    <source>
        <dbReference type="ARBA" id="ARBA00022821"/>
    </source>
</evidence>
<sequence>MDCVSPILDIAACIWDCSAKRAVYIQELEKNLNSLRNEMVELKNRGEDVRRRVELAEQQQMMRRREVDGWLLNVEVIESEVSRVLQEGDREVQKRCLRSCPRNCWSSYKTGKMVRRKLDAVFKLKNKGSFDVVAYRVPSSLVDERPMEKTVGLDLTYERVCSCLKDGQVGIIGLYGMGGVGKTTLLKRINNEFLATSHDFDIVIWVVVSKPARIEKVQEVIRNKLQIQDDLWKNRTEDEKAAEIWKYLKTKKFVLLLDDIWERLDLLQVGVPLPNDQNMSKIVFTTRLENVCHQMRAQERIKLECLESTEALALFLKEVGEDTLNSHSDILKLAKVVAEECKGLPLALITIGRAMASMNGPLAWEQAIQELRKFPAEIIGMEDDLFYRLKFSYDSLCDEVLKSCFIYCSMFPEDYEIENDALIELWIGEGFLDEFEDIYEARDRGHKVIGNLKHACLLESGESEKRVKMHDVIRDMALWLACECGAEKKKFLVCQGAGSFEVQGVAKWKEAQRMSLWDSSFEEVMPKPLCFPNLLTLFLRNCVGLKAFPSGFFQFIPIVRVLDLSGTHQLTELSGGIDKLVTLQYLNLSRTNISELPIEMKNLKELRCLLMDVMYSLSIIPWQVISSFSSLQLLSMYKAYRFSVVMEGNVLSYGDKVLLEELESLEHLNDLSISLFTALSFYILKSSHKLQRCIRRLCLDDCEDLTCFELSSSSIKRMAHLEKLEIWTCCQLEDMKINKEERHGFIPDDILDLKFNGYFPKLHHVIIVRCPRLLDLKWLIYAPSLQILYVEDCALMEDIMSNDSGVSEIDENLGIFSRLTSLNLINLPRLKSIYPQPLPFPSLEEINVVACLMLRSLPFDVNSATKSLKKIGGEQRWWTRLQWGDETIQQAFTSYFTRIYISQ</sequence>
<dbReference type="InterPro" id="IPR032675">
    <property type="entry name" value="LRR_dom_sf"/>
</dbReference>
<dbReference type="InterPro" id="IPR027417">
    <property type="entry name" value="P-loop_NTPase"/>
</dbReference>
<feature type="domain" description="Disease resistance R13L4/SHOC-2-like LRR" evidence="11">
    <location>
        <begin position="522"/>
        <end position="733"/>
    </location>
</feature>
<evidence type="ECO:0008006" key="14">
    <source>
        <dbReference type="Google" id="ProtNLM"/>
    </source>
</evidence>
<dbReference type="InterPro" id="IPR002182">
    <property type="entry name" value="NB-ARC"/>
</dbReference>
<evidence type="ECO:0000256" key="3">
    <source>
        <dbReference type="ARBA" id="ARBA00022737"/>
    </source>
</evidence>
<dbReference type="InterPro" id="IPR050905">
    <property type="entry name" value="Plant_NBS-LRR"/>
</dbReference>